<dbReference type="Proteomes" id="UP001500503">
    <property type="component" value="Unassembled WGS sequence"/>
</dbReference>
<gene>
    <name evidence="1" type="ORF">GCM10023191_038080</name>
</gene>
<reference evidence="2" key="1">
    <citation type="journal article" date="2019" name="Int. J. Syst. Evol. Microbiol.">
        <title>The Global Catalogue of Microorganisms (GCM) 10K type strain sequencing project: providing services to taxonomists for standard genome sequencing and annotation.</title>
        <authorList>
            <consortium name="The Broad Institute Genomics Platform"/>
            <consortium name="The Broad Institute Genome Sequencing Center for Infectious Disease"/>
            <person name="Wu L."/>
            <person name="Ma J."/>
        </authorList>
    </citation>
    <scope>NUCLEOTIDE SEQUENCE [LARGE SCALE GENOMIC DNA]</scope>
    <source>
        <strain evidence="2">JCM 17933</strain>
    </source>
</reference>
<organism evidence="1 2">
    <name type="scientific">Actinoallomurus oryzae</name>
    <dbReference type="NCBI Taxonomy" id="502180"/>
    <lineage>
        <taxon>Bacteria</taxon>
        <taxon>Bacillati</taxon>
        <taxon>Actinomycetota</taxon>
        <taxon>Actinomycetes</taxon>
        <taxon>Streptosporangiales</taxon>
        <taxon>Thermomonosporaceae</taxon>
        <taxon>Actinoallomurus</taxon>
    </lineage>
</organism>
<name>A0ABP8Q3Y4_9ACTN</name>
<evidence type="ECO:0000313" key="2">
    <source>
        <dbReference type="Proteomes" id="UP001500503"/>
    </source>
</evidence>
<proteinExistence type="predicted"/>
<comment type="caution">
    <text evidence="1">The sequence shown here is derived from an EMBL/GenBank/DDBJ whole genome shotgun (WGS) entry which is preliminary data.</text>
</comment>
<accession>A0ABP8Q3Y4</accession>
<evidence type="ECO:0000313" key="1">
    <source>
        <dbReference type="EMBL" id="GAA4496256.1"/>
    </source>
</evidence>
<dbReference type="EMBL" id="BAABHF010000021">
    <property type="protein sequence ID" value="GAA4496256.1"/>
    <property type="molecule type" value="Genomic_DNA"/>
</dbReference>
<keyword evidence="2" id="KW-1185">Reference proteome</keyword>
<dbReference type="RefSeq" id="WP_345465368.1">
    <property type="nucleotide sequence ID" value="NZ_BAABHF010000021.1"/>
</dbReference>
<dbReference type="Pfam" id="PF20062">
    <property type="entry name" value="DUF6461"/>
    <property type="match status" value="1"/>
</dbReference>
<protein>
    <submittedName>
        <fullName evidence="1">Uncharacterized protein</fullName>
    </submittedName>
</protein>
<sequence length="353" mass="39343">MSARHFDRYEEMLGEIYCLTFVRDIDETEALLRMGGLKDTMRPRTTADAREETRSYDAGYPTIAQALSLGEWTVIIEPDGFHGSDVRLLNAMSRGTEAVSVLRHDYAEDHFAFSEEGTLRTAFTGGTAAYRWGTELDRFLPQMRAAGVDLEANDDRDPLMHPHVAALRLVGQIIGTLPDLPDGPLPSAHIEPWFTAAEPPAVYRPTQEEFADALDAAPSSLRRPIIVREVRRLAELLDVAHFPDVAEALSAAERGEKVDVPADSDLGHRVRGWLTDARRAGGSLNDPAAQHRMTEDERNRLMRLWALAGALRGALWWDSRGAAYEALRPITGDLPWTDGASRRATILRELRDH</sequence>
<dbReference type="InterPro" id="IPR045592">
    <property type="entry name" value="DUF6461"/>
</dbReference>